<dbReference type="RefSeq" id="WP_019619657.1">
    <property type="nucleotide sequence ID" value="NZ_JBHUNE010000006.1"/>
</dbReference>
<proteinExistence type="predicted"/>
<dbReference type="Pfam" id="PF00440">
    <property type="entry name" value="TetR_N"/>
    <property type="match status" value="1"/>
</dbReference>
<reference evidence="7" key="1">
    <citation type="journal article" date="2019" name="Int. J. Syst. Evol. Microbiol.">
        <title>The Global Catalogue of Microorganisms (GCM) 10K type strain sequencing project: providing services to taxonomists for standard genome sequencing and annotation.</title>
        <authorList>
            <consortium name="The Broad Institute Genomics Platform"/>
            <consortium name="The Broad Institute Genome Sequencing Center for Infectious Disease"/>
            <person name="Wu L."/>
            <person name="Ma J."/>
        </authorList>
    </citation>
    <scope>NUCLEOTIDE SEQUENCE [LARGE SCALE GENOMIC DNA]</scope>
    <source>
        <strain evidence="7">TISTR 1514</strain>
    </source>
</reference>
<sequence length="223" mass="24961">MQNLREPEAEAEEVDVALDGAPACGLRERQRQESLQQIHTAASELVAERGLADTTIAAIAERAGVSRRTLFNYYPSKEDAVLGLTHVVMPDDALNEFLEHPGEGDRLGRMVVLLARSVANIRQTGTSREELHRLANLHPELKSRMHQRFQEMQEQVRELALHKIDERDDVGHEERAVAEATITLAGAILKYTFRMSPEILHNPTREAFTPAIAAFQAALKEVK</sequence>
<keyword evidence="3" id="KW-0804">Transcription</keyword>
<dbReference type="PANTHER" id="PTHR30055:SF234">
    <property type="entry name" value="HTH-TYPE TRANSCRIPTIONAL REGULATOR BETI"/>
    <property type="match status" value="1"/>
</dbReference>
<dbReference type="EMBL" id="JBHUNE010000006">
    <property type="protein sequence ID" value="MFD2758237.1"/>
    <property type="molecule type" value="Genomic_DNA"/>
</dbReference>
<dbReference type="PANTHER" id="PTHR30055">
    <property type="entry name" value="HTH-TYPE TRANSCRIPTIONAL REGULATOR RUTR"/>
    <property type="match status" value="1"/>
</dbReference>
<name>A0ABW5UX18_9MICO</name>
<evidence type="ECO:0000256" key="1">
    <source>
        <dbReference type="ARBA" id="ARBA00023015"/>
    </source>
</evidence>
<dbReference type="InterPro" id="IPR050109">
    <property type="entry name" value="HTH-type_TetR-like_transc_reg"/>
</dbReference>
<evidence type="ECO:0000256" key="4">
    <source>
        <dbReference type="PROSITE-ProRule" id="PRU00335"/>
    </source>
</evidence>
<dbReference type="Proteomes" id="UP001597492">
    <property type="component" value="Unassembled WGS sequence"/>
</dbReference>
<feature type="DNA-binding region" description="H-T-H motif" evidence="4">
    <location>
        <begin position="55"/>
        <end position="74"/>
    </location>
</feature>
<keyword evidence="7" id="KW-1185">Reference proteome</keyword>
<feature type="domain" description="HTH tetR-type" evidence="5">
    <location>
        <begin position="32"/>
        <end position="92"/>
    </location>
</feature>
<gene>
    <name evidence="6" type="ORF">ACFSW7_07580</name>
</gene>
<dbReference type="PRINTS" id="PR00455">
    <property type="entry name" value="HTHTETR"/>
</dbReference>
<keyword evidence="1" id="KW-0805">Transcription regulation</keyword>
<dbReference type="SUPFAM" id="SSF46689">
    <property type="entry name" value="Homeodomain-like"/>
    <property type="match status" value="1"/>
</dbReference>
<evidence type="ECO:0000259" key="5">
    <source>
        <dbReference type="PROSITE" id="PS50977"/>
    </source>
</evidence>
<dbReference type="PROSITE" id="PS50977">
    <property type="entry name" value="HTH_TETR_2"/>
    <property type="match status" value="1"/>
</dbReference>
<evidence type="ECO:0000313" key="7">
    <source>
        <dbReference type="Proteomes" id="UP001597492"/>
    </source>
</evidence>
<accession>A0ABW5UX18</accession>
<protein>
    <submittedName>
        <fullName evidence="6">TetR/AcrR family transcriptional regulator</fullName>
    </submittedName>
</protein>
<evidence type="ECO:0000256" key="3">
    <source>
        <dbReference type="ARBA" id="ARBA00023163"/>
    </source>
</evidence>
<dbReference type="InterPro" id="IPR001647">
    <property type="entry name" value="HTH_TetR"/>
</dbReference>
<dbReference type="InterPro" id="IPR009057">
    <property type="entry name" value="Homeodomain-like_sf"/>
</dbReference>
<evidence type="ECO:0000256" key="2">
    <source>
        <dbReference type="ARBA" id="ARBA00023125"/>
    </source>
</evidence>
<evidence type="ECO:0000313" key="6">
    <source>
        <dbReference type="EMBL" id="MFD2758237.1"/>
    </source>
</evidence>
<comment type="caution">
    <text evidence="6">The sequence shown here is derived from an EMBL/GenBank/DDBJ whole genome shotgun (WGS) entry which is preliminary data.</text>
</comment>
<dbReference type="Gene3D" id="1.10.357.10">
    <property type="entry name" value="Tetracycline Repressor, domain 2"/>
    <property type="match status" value="1"/>
</dbReference>
<keyword evidence="2 4" id="KW-0238">DNA-binding</keyword>
<organism evidence="6 7">
    <name type="scientific">Gulosibacter faecalis</name>
    <dbReference type="NCBI Taxonomy" id="272240"/>
    <lineage>
        <taxon>Bacteria</taxon>
        <taxon>Bacillati</taxon>
        <taxon>Actinomycetota</taxon>
        <taxon>Actinomycetes</taxon>
        <taxon>Micrococcales</taxon>
        <taxon>Microbacteriaceae</taxon>
        <taxon>Gulosibacter</taxon>
    </lineage>
</organism>